<name>A0A2N9GAB9_FAGSY</name>
<evidence type="ECO:0008006" key="3">
    <source>
        <dbReference type="Google" id="ProtNLM"/>
    </source>
</evidence>
<sequence length="493" mass="54706">MKRQRSEGIPDSAGTIPEDYVAPGFRYPPHGGIRPRYPVAVEISDTPLLTNLLAHPSSLVRRCQEPPYSAGRGGWSEFSQTLGGFARPEYREFFIGALSWASVLEGELPLASPIDGFEAREILGLADHDAIRGYPKRPSVRIRYLADVLRRDREEPPTGATISPVGSLLSSSAAFSGMTGPLFPRPLSFTVFWAFEHFPTFAPSRLPLASDPDFPLARRWDTSRIERMTTCTLLELRMTVDCLRDADIIFQPYSAALSQRPEVFRAVALSRLRLWIRTTRSWELLLGERTVRQLGDEAVVPVDPSPLMTIEDYIPRAPSDPYIAGVSAYPSLVREGVSYQEWFEQVSLGSLMSLHEVEGGRVMGGVAMDSHHIRSSGQIERLEGEVLRLQLELSVSADRYTADMASMQTEATRREGEMVQMQRDLAQSQRDLGSRDAEVARLAAAVRRLEDQLHGMGITPVTGADLSGPGQPSSSPPRDPVSRDWFFDDPSPP</sequence>
<proteinExistence type="predicted"/>
<dbReference type="EMBL" id="OIVN01001645">
    <property type="protein sequence ID" value="SPC96171.1"/>
    <property type="molecule type" value="Genomic_DNA"/>
</dbReference>
<dbReference type="AlphaFoldDB" id="A0A2N9GAB9"/>
<evidence type="ECO:0000313" key="2">
    <source>
        <dbReference type="EMBL" id="SPC96171.1"/>
    </source>
</evidence>
<evidence type="ECO:0000256" key="1">
    <source>
        <dbReference type="SAM" id="MobiDB-lite"/>
    </source>
</evidence>
<feature type="region of interest" description="Disordered" evidence="1">
    <location>
        <begin position="1"/>
        <end position="21"/>
    </location>
</feature>
<feature type="region of interest" description="Disordered" evidence="1">
    <location>
        <begin position="456"/>
        <end position="493"/>
    </location>
</feature>
<accession>A0A2N9GAB9</accession>
<protein>
    <recommendedName>
        <fullName evidence="3">Aminotransferase-like plant mobile domain-containing protein</fullName>
    </recommendedName>
</protein>
<gene>
    <name evidence="2" type="ORF">FSB_LOCUS24053</name>
</gene>
<reference evidence="2" key="1">
    <citation type="submission" date="2018-02" db="EMBL/GenBank/DDBJ databases">
        <authorList>
            <person name="Cohen D.B."/>
            <person name="Kent A.D."/>
        </authorList>
    </citation>
    <scope>NUCLEOTIDE SEQUENCE</scope>
</reference>
<organism evidence="2">
    <name type="scientific">Fagus sylvatica</name>
    <name type="common">Beechnut</name>
    <dbReference type="NCBI Taxonomy" id="28930"/>
    <lineage>
        <taxon>Eukaryota</taxon>
        <taxon>Viridiplantae</taxon>
        <taxon>Streptophyta</taxon>
        <taxon>Embryophyta</taxon>
        <taxon>Tracheophyta</taxon>
        <taxon>Spermatophyta</taxon>
        <taxon>Magnoliopsida</taxon>
        <taxon>eudicotyledons</taxon>
        <taxon>Gunneridae</taxon>
        <taxon>Pentapetalae</taxon>
        <taxon>rosids</taxon>
        <taxon>fabids</taxon>
        <taxon>Fagales</taxon>
        <taxon>Fagaceae</taxon>
        <taxon>Fagus</taxon>
    </lineage>
</organism>